<evidence type="ECO:0000313" key="1">
    <source>
        <dbReference type="EMBL" id="EUA70120.1"/>
    </source>
</evidence>
<sequence>MPQNQNLHWLNPGSRIASPCARVVERRRWRRCWKMLRCAAVDVREAWNTVRVVVV</sequence>
<gene>
    <name evidence="1" type="ORF">I540_1399</name>
</gene>
<dbReference type="Proteomes" id="UP000023351">
    <property type="component" value="Unassembled WGS sequence"/>
</dbReference>
<proteinExistence type="predicted"/>
<organism evidence="1 2">
    <name type="scientific">Mycobacteroides abscessus subsp. bolletii 1513</name>
    <dbReference type="NCBI Taxonomy" id="1299321"/>
    <lineage>
        <taxon>Bacteria</taxon>
        <taxon>Bacillati</taxon>
        <taxon>Actinomycetota</taxon>
        <taxon>Actinomycetes</taxon>
        <taxon>Mycobacteriales</taxon>
        <taxon>Mycobacteriaceae</taxon>
        <taxon>Mycobacteroides</taxon>
        <taxon>Mycobacteroides abscessus</taxon>
    </lineage>
</organism>
<comment type="caution">
    <text evidence="1">The sequence shown here is derived from an EMBL/GenBank/DDBJ whole genome shotgun (WGS) entry which is preliminary data.</text>
</comment>
<accession>X8DRI5</accession>
<dbReference type="AlphaFoldDB" id="X8DRI5"/>
<evidence type="ECO:0000313" key="2">
    <source>
        <dbReference type="Proteomes" id="UP000023351"/>
    </source>
</evidence>
<protein>
    <submittedName>
        <fullName evidence="1">Uncharacterized protein</fullName>
    </submittedName>
</protein>
<reference evidence="1 2" key="1">
    <citation type="submission" date="2013-12" db="EMBL/GenBank/DDBJ databases">
        <authorList>
            <person name="Zelazny A."/>
            <person name="Olivier K."/>
            <person name="Holland S."/>
            <person name="Lenaerts A."/>
            <person name="Ordway D."/>
            <person name="DeGroote M.A."/>
            <person name="Parker T."/>
            <person name="Sizemore C."/>
            <person name="Tallon L.J."/>
            <person name="Sadzewicz L.K."/>
            <person name="Sengamalay N."/>
            <person name="Fraser C.M."/>
            <person name="Hine E."/>
            <person name="Shefchek K.A."/>
            <person name="Das S.P."/>
            <person name="Tettelin H."/>
        </authorList>
    </citation>
    <scope>NUCLEOTIDE SEQUENCE [LARGE SCALE GENOMIC DNA]</scope>
    <source>
        <strain evidence="1 2">1513</strain>
    </source>
</reference>
<dbReference type="EMBL" id="JAOJ01000002">
    <property type="protein sequence ID" value="EUA70120.1"/>
    <property type="molecule type" value="Genomic_DNA"/>
</dbReference>
<name>X8DRI5_9MYCO</name>